<dbReference type="PROSITE" id="PS00028">
    <property type="entry name" value="ZINC_FINGER_C2H2_1"/>
    <property type="match status" value="2"/>
</dbReference>
<sequence>MSEATEVTLPEQVNPEQPEEQRVAESVPAEGTEAAPGDQSTSRPVTRSQTGRVSKRRVPTEASGEPKKRSSPATKKQKTVSRQTSASGDADGEGEDDPSVLNPTLPIISPPEGEAPPPASSSRIPQGITFLEVSTAADAQGDRRISRSRAVFPVPVPNLTKKSRGRRVPTSQNMDTAPVQPEKRVYICKVDGCGKCFHRGEHLKRHIRSIHTHEKPFKCTYPQCGKFFNRHDNLLQHLKVHKETKASRSQKATSNASEPGTPPPSRPPSQMREQPESPNSEGPDSPLVPRPRTIYDHQPNLYAGYANTGPFESPAESMRFVTNMAVSSLRTEIPQSPTEPHPAIPAQFAWHRPENVMQDQLTY</sequence>
<comment type="caution">
    <text evidence="8">The sequence shown here is derived from an EMBL/GenBank/DDBJ whole genome shotgun (WGS) entry which is preliminary data.</text>
</comment>
<evidence type="ECO:0000313" key="9">
    <source>
        <dbReference type="Proteomes" id="UP000541558"/>
    </source>
</evidence>
<evidence type="ECO:0000256" key="5">
    <source>
        <dbReference type="PROSITE-ProRule" id="PRU00042"/>
    </source>
</evidence>
<evidence type="ECO:0000256" key="1">
    <source>
        <dbReference type="ARBA" id="ARBA00022723"/>
    </source>
</evidence>
<evidence type="ECO:0000256" key="2">
    <source>
        <dbReference type="ARBA" id="ARBA00022737"/>
    </source>
</evidence>
<name>A0A8H5C0W9_9AGAR</name>
<dbReference type="PANTHER" id="PTHR19818">
    <property type="entry name" value="ZINC FINGER PROTEIN ZIC AND GLI"/>
    <property type="match status" value="1"/>
</dbReference>
<feature type="region of interest" description="Disordered" evidence="6">
    <location>
        <begin position="242"/>
        <end position="295"/>
    </location>
</feature>
<dbReference type="GO" id="GO:0005634">
    <property type="term" value="C:nucleus"/>
    <property type="evidence" value="ECO:0007669"/>
    <property type="project" value="UniProtKB-ARBA"/>
</dbReference>
<dbReference type="GO" id="GO:0000981">
    <property type="term" value="F:DNA-binding transcription factor activity, RNA polymerase II-specific"/>
    <property type="evidence" value="ECO:0007669"/>
    <property type="project" value="TreeGrafter"/>
</dbReference>
<evidence type="ECO:0000256" key="3">
    <source>
        <dbReference type="ARBA" id="ARBA00022771"/>
    </source>
</evidence>
<organism evidence="8 9">
    <name type="scientific">Ephemerocybe angulata</name>
    <dbReference type="NCBI Taxonomy" id="980116"/>
    <lineage>
        <taxon>Eukaryota</taxon>
        <taxon>Fungi</taxon>
        <taxon>Dikarya</taxon>
        <taxon>Basidiomycota</taxon>
        <taxon>Agaricomycotina</taxon>
        <taxon>Agaricomycetes</taxon>
        <taxon>Agaricomycetidae</taxon>
        <taxon>Agaricales</taxon>
        <taxon>Agaricineae</taxon>
        <taxon>Psathyrellaceae</taxon>
        <taxon>Ephemerocybe</taxon>
    </lineage>
</organism>
<dbReference type="OrthoDB" id="6365676at2759"/>
<dbReference type="InterPro" id="IPR050329">
    <property type="entry name" value="GLI_C2H2-zinc-finger"/>
</dbReference>
<dbReference type="PROSITE" id="PS50157">
    <property type="entry name" value="ZINC_FINGER_C2H2_2"/>
    <property type="match status" value="2"/>
</dbReference>
<gene>
    <name evidence="8" type="ORF">D9611_005233</name>
</gene>
<protein>
    <recommendedName>
        <fullName evidence="7">C2H2-type domain-containing protein</fullName>
    </recommendedName>
</protein>
<keyword evidence="1" id="KW-0479">Metal-binding</keyword>
<dbReference type="Pfam" id="PF00096">
    <property type="entry name" value="zf-C2H2"/>
    <property type="match status" value="2"/>
</dbReference>
<dbReference type="GO" id="GO:0045944">
    <property type="term" value="P:positive regulation of transcription by RNA polymerase II"/>
    <property type="evidence" value="ECO:0007669"/>
    <property type="project" value="UniProtKB-ARBA"/>
</dbReference>
<accession>A0A8H5C0W9</accession>
<feature type="compositionally biased region" description="Polar residues" evidence="6">
    <location>
        <begin position="247"/>
        <end position="257"/>
    </location>
</feature>
<feature type="compositionally biased region" description="Polar residues" evidence="6">
    <location>
        <begin position="38"/>
        <end position="52"/>
    </location>
</feature>
<dbReference type="FunFam" id="3.30.160.60:FF:000100">
    <property type="entry name" value="Zinc finger 45-like"/>
    <property type="match status" value="1"/>
</dbReference>
<dbReference type="GO" id="GO:0008270">
    <property type="term" value="F:zinc ion binding"/>
    <property type="evidence" value="ECO:0007669"/>
    <property type="project" value="UniProtKB-KW"/>
</dbReference>
<keyword evidence="3 5" id="KW-0863">Zinc-finger</keyword>
<keyword evidence="4" id="KW-0862">Zinc</keyword>
<reference evidence="8 9" key="1">
    <citation type="journal article" date="2020" name="ISME J.">
        <title>Uncovering the hidden diversity of litter-decomposition mechanisms in mushroom-forming fungi.</title>
        <authorList>
            <person name="Floudas D."/>
            <person name="Bentzer J."/>
            <person name="Ahren D."/>
            <person name="Johansson T."/>
            <person name="Persson P."/>
            <person name="Tunlid A."/>
        </authorList>
    </citation>
    <scope>NUCLEOTIDE SEQUENCE [LARGE SCALE GENOMIC DNA]</scope>
    <source>
        <strain evidence="8 9">CBS 175.51</strain>
    </source>
</reference>
<feature type="region of interest" description="Disordered" evidence="6">
    <location>
        <begin position="1"/>
        <end position="124"/>
    </location>
</feature>
<dbReference type="SMART" id="SM00355">
    <property type="entry name" value="ZnF_C2H2"/>
    <property type="match status" value="2"/>
</dbReference>
<feature type="domain" description="C2H2-type" evidence="7">
    <location>
        <begin position="186"/>
        <end position="216"/>
    </location>
</feature>
<evidence type="ECO:0000259" key="7">
    <source>
        <dbReference type="PROSITE" id="PS50157"/>
    </source>
</evidence>
<evidence type="ECO:0000313" key="8">
    <source>
        <dbReference type="EMBL" id="KAF5332799.1"/>
    </source>
</evidence>
<keyword evidence="2" id="KW-0677">Repeat</keyword>
<dbReference type="Proteomes" id="UP000541558">
    <property type="component" value="Unassembled WGS sequence"/>
</dbReference>
<evidence type="ECO:0000256" key="4">
    <source>
        <dbReference type="ARBA" id="ARBA00022833"/>
    </source>
</evidence>
<dbReference type="GO" id="GO:0000978">
    <property type="term" value="F:RNA polymerase II cis-regulatory region sequence-specific DNA binding"/>
    <property type="evidence" value="ECO:0007669"/>
    <property type="project" value="TreeGrafter"/>
</dbReference>
<dbReference type="InterPro" id="IPR013087">
    <property type="entry name" value="Znf_C2H2_type"/>
</dbReference>
<dbReference type="Gene3D" id="3.30.160.60">
    <property type="entry name" value="Classic Zinc Finger"/>
    <property type="match status" value="2"/>
</dbReference>
<dbReference type="EMBL" id="JAACJK010000110">
    <property type="protein sequence ID" value="KAF5332799.1"/>
    <property type="molecule type" value="Genomic_DNA"/>
</dbReference>
<feature type="region of interest" description="Disordered" evidence="6">
    <location>
        <begin position="156"/>
        <end position="177"/>
    </location>
</feature>
<evidence type="ECO:0000256" key="6">
    <source>
        <dbReference type="SAM" id="MobiDB-lite"/>
    </source>
</evidence>
<dbReference type="PANTHER" id="PTHR19818:SF139">
    <property type="entry name" value="PAIR-RULE PROTEIN ODD-PAIRED"/>
    <property type="match status" value="1"/>
</dbReference>
<dbReference type="SUPFAM" id="SSF57667">
    <property type="entry name" value="beta-beta-alpha zinc fingers"/>
    <property type="match status" value="1"/>
</dbReference>
<dbReference type="InterPro" id="IPR036236">
    <property type="entry name" value="Znf_C2H2_sf"/>
</dbReference>
<keyword evidence="9" id="KW-1185">Reference proteome</keyword>
<feature type="domain" description="C2H2-type" evidence="7">
    <location>
        <begin position="217"/>
        <end position="246"/>
    </location>
</feature>
<dbReference type="AlphaFoldDB" id="A0A8H5C0W9"/>
<proteinExistence type="predicted"/>